<sequence length="174" mass="20022">MKFEHQVFQVEDGFYVARNAEYMPKVPEVDICLRPYMLLKHGRIPQWSSPEYPHLPFIIRNPTFSGPLFSRLAQGPCLFPVEKIGSGYSLAKHLQESWRRLELALIEATNQIYNAIPKDRIIGGISDEGYPFPVRFGYWNPHETAEKAMQCALQSRNAFLHLMAKCTMIIAHLS</sequence>
<keyword evidence="2" id="KW-1185">Reference proteome</keyword>
<dbReference type="Proteomes" id="UP000294933">
    <property type="component" value="Unassembled WGS sequence"/>
</dbReference>
<dbReference type="EMBL" id="ML170306">
    <property type="protein sequence ID" value="TDL14816.1"/>
    <property type="molecule type" value="Genomic_DNA"/>
</dbReference>
<organism evidence="1 2">
    <name type="scientific">Rickenella mellea</name>
    <dbReference type="NCBI Taxonomy" id="50990"/>
    <lineage>
        <taxon>Eukaryota</taxon>
        <taxon>Fungi</taxon>
        <taxon>Dikarya</taxon>
        <taxon>Basidiomycota</taxon>
        <taxon>Agaricomycotina</taxon>
        <taxon>Agaricomycetes</taxon>
        <taxon>Hymenochaetales</taxon>
        <taxon>Rickenellaceae</taxon>
        <taxon>Rickenella</taxon>
    </lineage>
</organism>
<protein>
    <submittedName>
        <fullName evidence="1">Uncharacterized protein</fullName>
    </submittedName>
</protein>
<proteinExistence type="predicted"/>
<dbReference type="AlphaFoldDB" id="A0A4Y7PI92"/>
<dbReference type="OrthoDB" id="3268696at2759"/>
<name>A0A4Y7PI92_9AGAM</name>
<reference evidence="1 2" key="1">
    <citation type="submission" date="2018-06" db="EMBL/GenBank/DDBJ databases">
        <title>A transcriptomic atlas of mushroom development highlights an independent origin of complex multicellularity.</title>
        <authorList>
            <consortium name="DOE Joint Genome Institute"/>
            <person name="Krizsan K."/>
            <person name="Almasi E."/>
            <person name="Merenyi Z."/>
            <person name="Sahu N."/>
            <person name="Viragh M."/>
            <person name="Koszo T."/>
            <person name="Mondo S."/>
            <person name="Kiss B."/>
            <person name="Balint B."/>
            <person name="Kues U."/>
            <person name="Barry K."/>
            <person name="Hegedus J.C."/>
            <person name="Henrissat B."/>
            <person name="Johnson J."/>
            <person name="Lipzen A."/>
            <person name="Ohm R."/>
            <person name="Nagy I."/>
            <person name="Pangilinan J."/>
            <person name="Yan J."/>
            <person name="Xiong Y."/>
            <person name="Grigoriev I.V."/>
            <person name="Hibbett D.S."/>
            <person name="Nagy L.G."/>
        </authorList>
    </citation>
    <scope>NUCLEOTIDE SEQUENCE [LARGE SCALE GENOMIC DNA]</scope>
    <source>
        <strain evidence="1 2">SZMC22713</strain>
    </source>
</reference>
<evidence type="ECO:0000313" key="1">
    <source>
        <dbReference type="EMBL" id="TDL14816.1"/>
    </source>
</evidence>
<accession>A0A4Y7PI92</accession>
<dbReference type="VEuPathDB" id="FungiDB:BD410DRAFT_733591"/>
<feature type="non-terminal residue" evidence="1">
    <location>
        <position position="174"/>
    </location>
</feature>
<evidence type="ECO:0000313" key="2">
    <source>
        <dbReference type="Proteomes" id="UP000294933"/>
    </source>
</evidence>
<gene>
    <name evidence="1" type="ORF">BD410DRAFT_733591</name>
</gene>
<dbReference type="STRING" id="50990.A0A4Y7PI92"/>